<dbReference type="OrthoDB" id="5590473at2759"/>
<evidence type="ECO:0008006" key="4">
    <source>
        <dbReference type="Google" id="ProtNLM"/>
    </source>
</evidence>
<gene>
    <name evidence="2" type="ORF">TRUGW13939_10560</name>
</gene>
<dbReference type="Proteomes" id="UP000509510">
    <property type="component" value="Chromosome VI"/>
</dbReference>
<feature type="region of interest" description="Disordered" evidence="1">
    <location>
        <begin position="73"/>
        <end position="112"/>
    </location>
</feature>
<dbReference type="GeneID" id="55998039"/>
<dbReference type="RefSeq" id="XP_035349564.1">
    <property type="nucleotide sequence ID" value="XM_035493671.1"/>
</dbReference>
<evidence type="ECO:0000313" key="2">
    <source>
        <dbReference type="EMBL" id="QKX63390.1"/>
    </source>
</evidence>
<keyword evidence="3" id="KW-1185">Reference proteome</keyword>
<feature type="region of interest" description="Disordered" evidence="1">
    <location>
        <begin position="1"/>
        <end position="50"/>
    </location>
</feature>
<dbReference type="InterPro" id="IPR007681">
    <property type="entry name" value="Mog1"/>
</dbReference>
<dbReference type="GO" id="GO:0006606">
    <property type="term" value="P:protein import into nucleus"/>
    <property type="evidence" value="ECO:0007669"/>
    <property type="project" value="TreeGrafter"/>
</dbReference>
<dbReference type="CDD" id="cd18724">
    <property type="entry name" value="PIN_LabA-like"/>
    <property type="match status" value="1"/>
</dbReference>
<dbReference type="Gene3D" id="3.40.50.1010">
    <property type="entry name" value="5'-nuclease"/>
    <property type="match status" value="1"/>
</dbReference>
<dbReference type="GO" id="GO:0005085">
    <property type="term" value="F:guanyl-nucleotide exchange factor activity"/>
    <property type="evidence" value="ECO:0007669"/>
    <property type="project" value="TreeGrafter"/>
</dbReference>
<dbReference type="KEGG" id="trg:TRUGW13939_10560"/>
<dbReference type="PANTHER" id="PTHR15837">
    <property type="entry name" value="RAN GUANINE NUCLEOTIDE RELEASE FACTOR"/>
    <property type="match status" value="1"/>
</dbReference>
<feature type="region of interest" description="Disordered" evidence="1">
    <location>
        <begin position="327"/>
        <end position="351"/>
    </location>
</feature>
<name>A0A7H8RAB6_TALRU</name>
<dbReference type="PANTHER" id="PTHR15837:SF5">
    <property type="entry name" value="NYN DOMAIN-CONTAINING PROTEIN"/>
    <property type="match status" value="1"/>
</dbReference>
<dbReference type="GO" id="GO:0005634">
    <property type="term" value="C:nucleus"/>
    <property type="evidence" value="ECO:0007669"/>
    <property type="project" value="TreeGrafter"/>
</dbReference>
<dbReference type="AlphaFoldDB" id="A0A7H8RAB6"/>
<dbReference type="EMBL" id="CP055903">
    <property type="protein sequence ID" value="QKX63390.1"/>
    <property type="molecule type" value="Genomic_DNA"/>
</dbReference>
<feature type="compositionally biased region" description="Basic and acidic residues" evidence="1">
    <location>
        <begin position="73"/>
        <end position="86"/>
    </location>
</feature>
<protein>
    <recommendedName>
        <fullName evidence="4">NYN domain-containing protein</fullName>
    </recommendedName>
</protein>
<feature type="compositionally biased region" description="Low complexity" evidence="1">
    <location>
        <begin position="96"/>
        <end position="107"/>
    </location>
</feature>
<feature type="compositionally biased region" description="Polar residues" evidence="1">
    <location>
        <begin position="1"/>
        <end position="11"/>
    </location>
</feature>
<dbReference type="GO" id="GO:0031267">
    <property type="term" value="F:small GTPase binding"/>
    <property type="evidence" value="ECO:0007669"/>
    <property type="project" value="TreeGrafter"/>
</dbReference>
<accession>A0A7H8RAB6</accession>
<proteinExistence type="predicted"/>
<evidence type="ECO:0000313" key="3">
    <source>
        <dbReference type="Proteomes" id="UP000509510"/>
    </source>
</evidence>
<feature type="compositionally biased region" description="Basic and acidic residues" evidence="1">
    <location>
        <begin position="29"/>
        <end position="50"/>
    </location>
</feature>
<evidence type="ECO:0000256" key="1">
    <source>
        <dbReference type="SAM" id="MobiDB-lite"/>
    </source>
</evidence>
<reference evidence="3" key="1">
    <citation type="submission" date="2020-06" db="EMBL/GenBank/DDBJ databases">
        <title>A chromosome-scale genome assembly of Talaromyces rugulosus W13939.</title>
        <authorList>
            <person name="Wang B."/>
            <person name="Guo L."/>
            <person name="Ye K."/>
            <person name="Wang L."/>
        </authorList>
    </citation>
    <scope>NUCLEOTIDE SEQUENCE [LARGE SCALE GENOMIC DNA]</scope>
    <source>
        <strain evidence="3">W13939</strain>
    </source>
</reference>
<sequence length="450" mass="50322">MQSADATSNWDFTEVIGLLRTPTKPPTSSKDDSLKNDRRNGYEANVDRSSDHTRLGDFSALWDALRQPAVIRKPSEVDKTTRRSLEEASAATYEEPPSNSPSKPISILKRRPEVKSLRQQTRLNNDTSLGVLSDSTAEAISDGDVSVFDSPVQRKSTLAFVPSQIHTIEEITPVLTPPSSCEESTTPLKTYEKVTEKTPRYKSAADRKAGLVLKLGKKFPEFIGLTPPSRLSPQTHDLHVFVDASNISIGLHDSYKIQHGIPVTTHIRRLPLSFHNFSLILERGRPVAKRVLAGSDRFAAINEAEKIGYEVNILSRVHKAKEYTPRQLKFRNTPNHGGGVGSETGSSSPPERWVEQCVDEILHLKMLESLIDTDKPATIVLATGDAAEAEFSGGFLRMVERALQKGWNVEVVSFAMNTSFAYKRKEFRAKWKSQFRMINLEDYVEEMLDM</sequence>
<organism evidence="2 3">
    <name type="scientific">Talaromyces rugulosus</name>
    <name type="common">Penicillium rugulosum</name>
    <dbReference type="NCBI Taxonomy" id="121627"/>
    <lineage>
        <taxon>Eukaryota</taxon>
        <taxon>Fungi</taxon>
        <taxon>Dikarya</taxon>
        <taxon>Ascomycota</taxon>
        <taxon>Pezizomycotina</taxon>
        <taxon>Eurotiomycetes</taxon>
        <taxon>Eurotiomycetidae</taxon>
        <taxon>Eurotiales</taxon>
        <taxon>Trichocomaceae</taxon>
        <taxon>Talaromyces</taxon>
        <taxon>Talaromyces sect. Islandici</taxon>
    </lineage>
</organism>